<dbReference type="OrthoDB" id="1918918at2759"/>
<dbReference type="EMBL" id="AWWV01012456">
    <property type="protein sequence ID" value="OMO67054.1"/>
    <property type="molecule type" value="Genomic_DNA"/>
</dbReference>
<name>A0A1R3H9L3_COCAP</name>
<sequence>MVKPSSSNTPASSPTENGLDNNNANGGVPTTMQVESSEMMDWTSFLSMLDTNQEMSTSGYGFYPGLYPPPPPPDDVDDDDDQNGGDAFSQSSFLWNF</sequence>
<keyword evidence="3" id="KW-1185">Reference proteome</keyword>
<evidence type="ECO:0000313" key="2">
    <source>
        <dbReference type="EMBL" id="OMO67054.1"/>
    </source>
</evidence>
<dbReference type="AlphaFoldDB" id="A0A1R3H9L3"/>
<protein>
    <submittedName>
        <fullName evidence="2">Uncharacterized protein</fullName>
    </submittedName>
</protein>
<reference evidence="2 3" key="1">
    <citation type="submission" date="2013-09" db="EMBL/GenBank/DDBJ databases">
        <title>Corchorus capsularis genome sequencing.</title>
        <authorList>
            <person name="Alam M."/>
            <person name="Haque M.S."/>
            <person name="Islam M.S."/>
            <person name="Emdad E.M."/>
            <person name="Islam M.M."/>
            <person name="Ahmed B."/>
            <person name="Halim A."/>
            <person name="Hossen Q.M.M."/>
            <person name="Hossain M.Z."/>
            <person name="Ahmed R."/>
            <person name="Khan M.M."/>
            <person name="Islam R."/>
            <person name="Rashid M.M."/>
            <person name="Khan S.A."/>
            <person name="Rahman M.S."/>
            <person name="Alam M."/>
        </authorList>
    </citation>
    <scope>NUCLEOTIDE SEQUENCE [LARGE SCALE GENOMIC DNA]</scope>
    <source>
        <strain evidence="3">cv. CVL-1</strain>
        <tissue evidence="2">Whole seedling</tissue>
    </source>
</reference>
<feature type="region of interest" description="Disordered" evidence="1">
    <location>
        <begin position="56"/>
        <end position="97"/>
    </location>
</feature>
<feature type="compositionally biased region" description="Low complexity" evidence="1">
    <location>
        <begin position="1"/>
        <end position="15"/>
    </location>
</feature>
<feature type="compositionally biased region" description="Polar residues" evidence="1">
    <location>
        <begin position="16"/>
        <end position="36"/>
    </location>
</feature>
<gene>
    <name evidence="2" type="ORF">CCACVL1_20824</name>
</gene>
<evidence type="ECO:0000256" key="1">
    <source>
        <dbReference type="SAM" id="MobiDB-lite"/>
    </source>
</evidence>
<feature type="compositionally biased region" description="Polar residues" evidence="1">
    <location>
        <begin position="88"/>
        <end position="97"/>
    </location>
</feature>
<feature type="region of interest" description="Disordered" evidence="1">
    <location>
        <begin position="1"/>
        <end position="36"/>
    </location>
</feature>
<comment type="caution">
    <text evidence="2">The sequence shown here is derived from an EMBL/GenBank/DDBJ whole genome shotgun (WGS) entry which is preliminary data.</text>
</comment>
<proteinExistence type="predicted"/>
<dbReference type="Gramene" id="OMO67054">
    <property type="protein sequence ID" value="OMO67054"/>
    <property type="gene ID" value="CCACVL1_20824"/>
</dbReference>
<feature type="compositionally biased region" description="Acidic residues" evidence="1">
    <location>
        <begin position="74"/>
        <end position="83"/>
    </location>
</feature>
<dbReference type="Proteomes" id="UP000188268">
    <property type="component" value="Unassembled WGS sequence"/>
</dbReference>
<accession>A0A1R3H9L3</accession>
<organism evidence="2 3">
    <name type="scientific">Corchorus capsularis</name>
    <name type="common">Jute</name>
    <dbReference type="NCBI Taxonomy" id="210143"/>
    <lineage>
        <taxon>Eukaryota</taxon>
        <taxon>Viridiplantae</taxon>
        <taxon>Streptophyta</taxon>
        <taxon>Embryophyta</taxon>
        <taxon>Tracheophyta</taxon>
        <taxon>Spermatophyta</taxon>
        <taxon>Magnoliopsida</taxon>
        <taxon>eudicotyledons</taxon>
        <taxon>Gunneridae</taxon>
        <taxon>Pentapetalae</taxon>
        <taxon>rosids</taxon>
        <taxon>malvids</taxon>
        <taxon>Malvales</taxon>
        <taxon>Malvaceae</taxon>
        <taxon>Grewioideae</taxon>
        <taxon>Apeibeae</taxon>
        <taxon>Corchorus</taxon>
    </lineage>
</organism>
<evidence type="ECO:0000313" key="3">
    <source>
        <dbReference type="Proteomes" id="UP000188268"/>
    </source>
</evidence>